<dbReference type="Proteomes" id="UP000092573">
    <property type="component" value="Chromosome"/>
</dbReference>
<dbReference type="STRING" id="1462996.AWM70_17255"/>
<dbReference type="AlphaFoldDB" id="A0A1B1N3W6"/>
<name>A0A1B1N3W6_9BACL</name>
<dbReference type="Gene3D" id="2.60.40.1220">
    <property type="match status" value="4"/>
</dbReference>
<protein>
    <recommendedName>
        <fullName evidence="4">SbsA Ig-like domain-containing protein</fullName>
    </recommendedName>
</protein>
<evidence type="ECO:0000313" key="3">
    <source>
        <dbReference type="Proteomes" id="UP000092573"/>
    </source>
</evidence>
<dbReference type="OrthoDB" id="1706086at2"/>
<gene>
    <name evidence="2" type="ORF">AWM70_17255</name>
</gene>
<evidence type="ECO:0008006" key="4">
    <source>
        <dbReference type="Google" id="ProtNLM"/>
    </source>
</evidence>
<accession>A0A1B1N3W6</accession>
<dbReference type="EMBL" id="CP014167">
    <property type="protein sequence ID" value="ANS76114.1"/>
    <property type="molecule type" value="Genomic_DNA"/>
</dbReference>
<reference evidence="2 3" key="1">
    <citation type="submission" date="2016-01" db="EMBL/GenBank/DDBJ databases">
        <title>Complete Genome Sequence of Paenibacillus yonginensis DCY84, a novel Plant Growth-Promoting Bacteria with Elicitation of Induced Systemic Resistance.</title>
        <authorList>
            <person name="Kim Y.J."/>
            <person name="Yang D.C."/>
            <person name="Sukweenadhi J."/>
        </authorList>
    </citation>
    <scope>NUCLEOTIDE SEQUENCE [LARGE SCALE GENOMIC DNA]</scope>
    <source>
        <strain evidence="2 3">DCY84</strain>
    </source>
</reference>
<dbReference type="InterPro" id="IPR014755">
    <property type="entry name" value="Cu-Rt/internalin_Ig-like"/>
</dbReference>
<dbReference type="RefSeq" id="WP_068698453.1">
    <property type="nucleotide sequence ID" value="NZ_CP014167.1"/>
</dbReference>
<organism evidence="2 3">
    <name type="scientific">Paenibacillus yonginensis</name>
    <dbReference type="NCBI Taxonomy" id="1462996"/>
    <lineage>
        <taxon>Bacteria</taxon>
        <taxon>Bacillati</taxon>
        <taxon>Bacillota</taxon>
        <taxon>Bacilli</taxon>
        <taxon>Bacillales</taxon>
        <taxon>Paenibacillaceae</taxon>
        <taxon>Paenibacillus</taxon>
    </lineage>
</organism>
<sequence>MKQITVAFDGEVDAETAENVANYKINRTIKSADLSSDNKTVVLTLDGEYYTDANKLENQKEVKLTVSGVKNSDKSKTITQDITFTPVDVTTPSVKEVTGLGTKAFKVVFSEPVDRATAISTANYKIDGKAIAGSVEYAYPDAVVISTALTTGDHKLTVSNVQDFSGLKVVPVESDLTVSEDTEAPTVASVKTTDLSKVVVTFNEPVKSVGTVYNGISSKTGTVTHSTASNEVTVTFTKDNALSVNENTLVFNNVTDYSGNSATREVKVTPTLDTTRPEVVSVTSDADQGNTILKVKYSKAVNDTALKGANYTVKDANGKVVTGNGLDANGHPVRTITWNATTNTATITFAGALNQGTYTLDITGVQDTAYVANTILPVSTSFTVGDSSEFKVSKFWHEVQTTTGNKHDVYFYVSFSKPVATSGVGDATSIAKYSISWDGTDNFTALPVDSYVDLVTPETVRITVPYTEKTLSNPKLKVSLIADQDGNLAYDGVGYVSGPITENSINVGVDKVEATAKDTIKVTFDDKLTSVDPSDFRVTTTDATYNVNLDSYSYDGSNTIATFTVVGDLGAAPVAKFILNNTTSPSTQNAFGGKVKFNPQTITDKVAPETVDVATNVPFKVTSSAANTYKVHVYFNEGISVVEGTNLVDVTATGVDVSDVSYDQGAASNELVITFTTNASLDYDSVITVSLAAANTSAKAITDASTNKNAAAGFTKAALYSAVK</sequence>
<evidence type="ECO:0000256" key="1">
    <source>
        <dbReference type="ARBA" id="ARBA00022729"/>
    </source>
</evidence>
<keyword evidence="1" id="KW-0732">Signal</keyword>
<dbReference type="KEGG" id="pyg:AWM70_17255"/>
<proteinExistence type="predicted"/>
<keyword evidence="3" id="KW-1185">Reference proteome</keyword>
<evidence type="ECO:0000313" key="2">
    <source>
        <dbReference type="EMBL" id="ANS76114.1"/>
    </source>
</evidence>